<dbReference type="HOGENOM" id="CLU_1397682_0_0_1"/>
<dbReference type="Proteomes" id="UP000001070">
    <property type="component" value="Unassembled WGS sequence"/>
</dbReference>
<dbReference type="OMA" id="FVVVQQD"/>
<keyword evidence="2" id="KW-1185">Reference proteome</keyword>
<dbReference type="EMBL" id="CH916369">
    <property type="protein sequence ID" value="EDV93822.1"/>
    <property type="molecule type" value="Genomic_DNA"/>
</dbReference>
<reference evidence="1 2" key="1">
    <citation type="journal article" date="2007" name="Nature">
        <title>Evolution of genes and genomes on the Drosophila phylogeny.</title>
        <authorList>
            <consortium name="Drosophila 12 Genomes Consortium"/>
            <person name="Clark A.G."/>
            <person name="Eisen M.B."/>
            <person name="Smith D.R."/>
            <person name="Bergman C.M."/>
            <person name="Oliver B."/>
            <person name="Markow T.A."/>
            <person name="Kaufman T.C."/>
            <person name="Kellis M."/>
            <person name="Gelbart W."/>
            <person name="Iyer V.N."/>
            <person name="Pollard D.A."/>
            <person name="Sackton T.B."/>
            <person name="Larracuente A.M."/>
            <person name="Singh N.D."/>
            <person name="Abad J.P."/>
            <person name="Abt D.N."/>
            <person name="Adryan B."/>
            <person name="Aguade M."/>
            <person name="Akashi H."/>
            <person name="Anderson W.W."/>
            <person name="Aquadro C.F."/>
            <person name="Ardell D.H."/>
            <person name="Arguello R."/>
            <person name="Artieri C.G."/>
            <person name="Barbash D.A."/>
            <person name="Barker D."/>
            <person name="Barsanti P."/>
            <person name="Batterham P."/>
            <person name="Batzoglou S."/>
            <person name="Begun D."/>
            <person name="Bhutkar A."/>
            <person name="Blanco E."/>
            <person name="Bosak S.A."/>
            <person name="Bradley R.K."/>
            <person name="Brand A.D."/>
            <person name="Brent M.R."/>
            <person name="Brooks A.N."/>
            <person name="Brown R.H."/>
            <person name="Butlin R.K."/>
            <person name="Caggese C."/>
            <person name="Calvi B.R."/>
            <person name="Bernardo de Carvalho A."/>
            <person name="Caspi A."/>
            <person name="Castrezana S."/>
            <person name="Celniker S.E."/>
            <person name="Chang J.L."/>
            <person name="Chapple C."/>
            <person name="Chatterji S."/>
            <person name="Chinwalla A."/>
            <person name="Civetta A."/>
            <person name="Clifton S.W."/>
            <person name="Comeron J.M."/>
            <person name="Costello J.C."/>
            <person name="Coyne J.A."/>
            <person name="Daub J."/>
            <person name="David R.G."/>
            <person name="Delcher A.L."/>
            <person name="Delehaunty K."/>
            <person name="Do C.B."/>
            <person name="Ebling H."/>
            <person name="Edwards K."/>
            <person name="Eickbush T."/>
            <person name="Evans J.D."/>
            <person name="Filipski A."/>
            <person name="Findeiss S."/>
            <person name="Freyhult E."/>
            <person name="Fulton L."/>
            <person name="Fulton R."/>
            <person name="Garcia A.C."/>
            <person name="Gardiner A."/>
            <person name="Garfield D.A."/>
            <person name="Garvin B.E."/>
            <person name="Gibson G."/>
            <person name="Gilbert D."/>
            <person name="Gnerre S."/>
            <person name="Godfrey J."/>
            <person name="Good R."/>
            <person name="Gotea V."/>
            <person name="Gravely B."/>
            <person name="Greenberg A.J."/>
            <person name="Griffiths-Jones S."/>
            <person name="Gross S."/>
            <person name="Guigo R."/>
            <person name="Gustafson E.A."/>
            <person name="Haerty W."/>
            <person name="Hahn M.W."/>
            <person name="Halligan D.L."/>
            <person name="Halpern A.L."/>
            <person name="Halter G.M."/>
            <person name="Han M.V."/>
            <person name="Heger A."/>
            <person name="Hillier L."/>
            <person name="Hinrichs A.S."/>
            <person name="Holmes I."/>
            <person name="Hoskins R.A."/>
            <person name="Hubisz M.J."/>
            <person name="Hultmark D."/>
            <person name="Huntley M.A."/>
            <person name="Jaffe D.B."/>
            <person name="Jagadeeshan S."/>
            <person name="Jeck W.R."/>
            <person name="Johnson J."/>
            <person name="Jones C.D."/>
            <person name="Jordan W.C."/>
            <person name="Karpen G.H."/>
            <person name="Kataoka E."/>
            <person name="Keightley P.D."/>
            <person name="Kheradpour P."/>
            <person name="Kirkness E.F."/>
            <person name="Koerich L.B."/>
            <person name="Kristiansen K."/>
            <person name="Kudrna D."/>
            <person name="Kulathinal R.J."/>
            <person name="Kumar S."/>
            <person name="Kwok R."/>
            <person name="Lander E."/>
            <person name="Langley C.H."/>
            <person name="Lapoint R."/>
            <person name="Lazzaro B.P."/>
            <person name="Lee S.J."/>
            <person name="Levesque L."/>
            <person name="Li R."/>
            <person name="Lin C.F."/>
            <person name="Lin M.F."/>
            <person name="Lindblad-Toh K."/>
            <person name="Llopart A."/>
            <person name="Long M."/>
            <person name="Low L."/>
            <person name="Lozovsky E."/>
            <person name="Lu J."/>
            <person name="Luo M."/>
            <person name="Machado C.A."/>
            <person name="Makalowski W."/>
            <person name="Marzo M."/>
            <person name="Matsuda M."/>
            <person name="Matzkin L."/>
            <person name="McAllister B."/>
            <person name="McBride C.S."/>
            <person name="McKernan B."/>
            <person name="McKernan K."/>
            <person name="Mendez-Lago M."/>
            <person name="Minx P."/>
            <person name="Mollenhauer M.U."/>
            <person name="Montooth K."/>
            <person name="Mount S.M."/>
            <person name="Mu X."/>
            <person name="Myers E."/>
            <person name="Negre B."/>
            <person name="Newfeld S."/>
            <person name="Nielsen R."/>
            <person name="Noor M.A."/>
            <person name="O'Grady P."/>
            <person name="Pachter L."/>
            <person name="Papaceit M."/>
            <person name="Parisi M.J."/>
            <person name="Parisi M."/>
            <person name="Parts L."/>
            <person name="Pedersen J.S."/>
            <person name="Pesole G."/>
            <person name="Phillippy A.M."/>
            <person name="Ponting C.P."/>
            <person name="Pop M."/>
            <person name="Porcelli D."/>
            <person name="Powell J.R."/>
            <person name="Prohaska S."/>
            <person name="Pruitt K."/>
            <person name="Puig M."/>
            <person name="Quesneville H."/>
            <person name="Ram K.R."/>
            <person name="Rand D."/>
            <person name="Rasmussen M.D."/>
            <person name="Reed L.K."/>
            <person name="Reenan R."/>
            <person name="Reily A."/>
            <person name="Remington K.A."/>
            <person name="Rieger T.T."/>
            <person name="Ritchie M.G."/>
            <person name="Robin C."/>
            <person name="Rogers Y.H."/>
            <person name="Rohde C."/>
            <person name="Rozas J."/>
            <person name="Rubenfield M.J."/>
            <person name="Ruiz A."/>
            <person name="Russo S."/>
            <person name="Salzberg S.L."/>
            <person name="Sanchez-Gracia A."/>
            <person name="Saranga D.J."/>
            <person name="Sato H."/>
            <person name="Schaeffer S.W."/>
            <person name="Schatz M.C."/>
            <person name="Schlenke T."/>
            <person name="Schwartz R."/>
            <person name="Segarra C."/>
            <person name="Singh R.S."/>
            <person name="Sirot L."/>
            <person name="Sirota M."/>
            <person name="Sisneros N.B."/>
            <person name="Smith C.D."/>
            <person name="Smith T.F."/>
            <person name="Spieth J."/>
            <person name="Stage D.E."/>
            <person name="Stark A."/>
            <person name="Stephan W."/>
            <person name="Strausberg R.L."/>
            <person name="Strempel S."/>
            <person name="Sturgill D."/>
            <person name="Sutton G."/>
            <person name="Sutton G.G."/>
            <person name="Tao W."/>
            <person name="Teichmann S."/>
            <person name="Tobari Y.N."/>
            <person name="Tomimura Y."/>
            <person name="Tsolas J.M."/>
            <person name="Valente V.L."/>
            <person name="Venter E."/>
            <person name="Venter J.C."/>
            <person name="Vicario S."/>
            <person name="Vieira F.G."/>
            <person name="Vilella A.J."/>
            <person name="Villasante A."/>
            <person name="Walenz B."/>
            <person name="Wang J."/>
            <person name="Wasserman M."/>
            <person name="Watts T."/>
            <person name="Wilson D."/>
            <person name="Wilson R.K."/>
            <person name="Wing R.A."/>
            <person name="Wolfner M.F."/>
            <person name="Wong A."/>
            <person name="Wong G.K."/>
            <person name="Wu C.I."/>
            <person name="Wu G."/>
            <person name="Yamamoto D."/>
            <person name="Yang H.P."/>
            <person name="Yang S.P."/>
            <person name="Yorke J.A."/>
            <person name="Yoshida K."/>
            <person name="Zdobnov E."/>
            <person name="Zhang P."/>
            <person name="Zhang Y."/>
            <person name="Zimin A.V."/>
            <person name="Baldwin J."/>
            <person name="Abdouelleil A."/>
            <person name="Abdulkadir J."/>
            <person name="Abebe A."/>
            <person name="Abera B."/>
            <person name="Abreu J."/>
            <person name="Acer S.C."/>
            <person name="Aftuck L."/>
            <person name="Alexander A."/>
            <person name="An P."/>
            <person name="Anderson E."/>
            <person name="Anderson S."/>
            <person name="Arachi H."/>
            <person name="Azer M."/>
            <person name="Bachantsang P."/>
            <person name="Barry A."/>
            <person name="Bayul T."/>
            <person name="Berlin A."/>
            <person name="Bessette D."/>
            <person name="Bloom T."/>
            <person name="Blye J."/>
            <person name="Boguslavskiy L."/>
            <person name="Bonnet C."/>
            <person name="Boukhgalter B."/>
            <person name="Bourzgui I."/>
            <person name="Brown A."/>
            <person name="Cahill P."/>
            <person name="Channer S."/>
            <person name="Cheshatsang Y."/>
            <person name="Chuda L."/>
            <person name="Citroen M."/>
            <person name="Collymore A."/>
            <person name="Cooke P."/>
            <person name="Costello M."/>
            <person name="D'Aco K."/>
            <person name="Daza R."/>
            <person name="De Haan G."/>
            <person name="DeGray S."/>
            <person name="DeMaso C."/>
            <person name="Dhargay N."/>
            <person name="Dooley K."/>
            <person name="Dooley E."/>
            <person name="Doricent M."/>
            <person name="Dorje P."/>
            <person name="Dorjee K."/>
            <person name="Dupes A."/>
            <person name="Elong R."/>
            <person name="Falk J."/>
            <person name="Farina A."/>
            <person name="Faro S."/>
            <person name="Ferguson D."/>
            <person name="Fisher S."/>
            <person name="Foley C.D."/>
            <person name="Franke A."/>
            <person name="Friedrich D."/>
            <person name="Gadbois L."/>
            <person name="Gearin G."/>
            <person name="Gearin C.R."/>
            <person name="Giannoukos G."/>
            <person name="Goode T."/>
            <person name="Graham J."/>
            <person name="Grandbois E."/>
            <person name="Grewal S."/>
            <person name="Gyaltsen K."/>
            <person name="Hafez N."/>
            <person name="Hagos B."/>
            <person name="Hall J."/>
            <person name="Henson C."/>
            <person name="Hollinger A."/>
            <person name="Honan T."/>
            <person name="Huard M.D."/>
            <person name="Hughes L."/>
            <person name="Hurhula B."/>
            <person name="Husby M.E."/>
            <person name="Kamat A."/>
            <person name="Kanga B."/>
            <person name="Kashin S."/>
            <person name="Khazanovich D."/>
            <person name="Kisner P."/>
            <person name="Lance K."/>
            <person name="Lara M."/>
            <person name="Lee W."/>
            <person name="Lennon N."/>
            <person name="Letendre F."/>
            <person name="LeVine R."/>
            <person name="Lipovsky A."/>
            <person name="Liu X."/>
            <person name="Liu J."/>
            <person name="Liu S."/>
            <person name="Lokyitsang T."/>
            <person name="Lokyitsang Y."/>
            <person name="Lubonja R."/>
            <person name="Lui A."/>
            <person name="MacDonald P."/>
            <person name="Magnisalis V."/>
            <person name="Maru K."/>
            <person name="Matthews C."/>
            <person name="McCusker W."/>
            <person name="McDonough S."/>
            <person name="Mehta T."/>
            <person name="Meldrim J."/>
            <person name="Meneus L."/>
            <person name="Mihai O."/>
            <person name="Mihalev A."/>
            <person name="Mihova T."/>
            <person name="Mittelman R."/>
            <person name="Mlenga V."/>
            <person name="Montmayeur A."/>
            <person name="Mulrain L."/>
            <person name="Navidi A."/>
            <person name="Naylor J."/>
            <person name="Negash T."/>
            <person name="Nguyen T."/>
            <person name="Nguyen N."/>
            <person name="Nicol R."/>
            <person name="Norbu C."/>
            <person name="Norbu N."/>
            <person name="Novod N."/>
            <person name="O'Neill B."/>
            <person name="Osman S."/>
            <person name="Markiewicz E."/>
            <person name="Oyono O.L."/>
            <person name="Patti C."/>
            <person name="Phunkhang P."/>
            <person name="Pierre F."/>
            <person name="Priest M."/>
            <person name="Raghuraman S."/>
            <person name="Rege F."/>
            <person name="Reyes R."/>
            <person name="Rise C."/>
            <person name="Rogov P."/>
            <person name="Ross K."/>
            <person name="Ryan E."/>
            <person name="Settipalli S."/>
            <person name="Shea T."/>
            <person name="Sherpa N."/>
            <person name="Shi L."/>
            <person name="Shih D."/>
            <person name="Sparrow T."/>
            <person name="Spaulding J."/>
            <person name="Stalker J."/>
            <person name="Stange-Thomann N."/>
            <person name="Stavropoulos S."/>
            <person name="Stone C."/>
            <person name="Strader C."/>
            <person name="Tesfaye S."/>
            <person name="Thomson T."/>
            <person name="Thoulutsang Y."/>
            <person name="Thoulutsang D."/>
            <person name="Topham K."/>
            <person name="Topping I."/>
            <person name="Tsamla T."/>
            <person name="Vassiliev H."/>
            <person name="Vo A."/>
            <person name="Wangchuk T."/>
            <person name="Wangdi T."/>
            <person name="Weiand M."/>
            <person name="Wilkinson J."/>
            <person name="Wilson A."/>
            <person name="Yadav S."/>
            <person name="Young G."/>
            <person name="Yu Q."/>
            <person name="Zembek L."/>
            <person name="Zhong D."/>
            <person name="Zimmer A."/>
            <person name="Zwirko Z."/>
            <person name="Jaffe D.B."/>
            <person name="Alvarez P."/>
            <person name="Brockman W."/>
            <person name="Butler J."/>
            <person name="Chin C."/>
            <person name="Gnerre S."/>
            <person name="Grabherr M."/>
            <person name="Kleber M."/>
            <person name="Mauceli E."/>
            <person name="MacCallum I."/>
        </authorList>
    </citation>
    <scope>NUCLEOTIDE SEQUENCE [LARGE SCALE GENOMIC DNA]</scope>
    <source>
        <strain evidence="2">Tucson 15287-2541.00</strain>
    </source>
</reference>
<dbReference type="OrthoDB" id="7740281at2759"/>
<name>B4JHB5_DROGR</name>
<proteinExistence type="predicted"/>
<sequence>MIYNPTVKKVMQVSEEAAPVVQIPIMVGNEMFVLIQQDIRRIEDTRHVSYTRYSPNGQIFPYAQTFGGGFLPAQSQDCPDVEMHDLQKTPHRIVANVANQLRWSKINNSTSPYPISYSVATSTTEIQILKKEQRRSGGEKQKSSCACNTTETKAQTTSQACNTEPIKTQASTDEDSCACSLCQKGSTDQKAANAV</sequence>
<organism evidence="2">
    <name type="scientific">Drosophila grimshawi</name>
    <name type="common">Hawaiian fruit fly</name>
    <name type="synonym">Idiomyia grimshawi</name>
    <dbReference type="NCBI Taxonomy" id="7222"/>
    <lineage>
        <taxon>Eukaryota</taxon>
        <taxon>Metazoa</taxon>
        <taxon>Ecdysozoa</taxon>
        <taxon>Arthropoda</taxon>
        <taxon>Hexapoda</taxon>
        <taxon>Insecta</taxon>
        <taxon>Pterygota</taxon>
        <taxon>Neoptera</taxon>
        <taxon>Endopterygota</taxon>
        <taxon>Diptera</taxon>
        <taxon>Brachycera</taxon>
        <taxon>Muscomorpha</taxon>
        <taxon>Ephydroidea</taxon>
        <taxon>Drosophilidae</taxon>
        <taxon>Drosophila</taxon>
        <taxon>Hawaiian Drosophila</taxon>
    </lineage>
</organism>
<protein>
    <submittedName>
        <fullName evidence="1">GH19541</fullName>
    </submittedName>
</protein>
<dbReference type="eggNOG" id="ENOG502TBGK">
    <property type="taxonomic scope" value="Eukaryota"/>
</dbReference>
<dbReference type="PhylomeDB" id="B4JHB5"/>
<dbReference type="KEGG" id="dgr:6563748"/>
<accession>B4JHB5</accession>
<dbReference type="InParanoid" id="B4JHB5"/>
<dbReference type="AlphaFoldDB" id="B4JHB5"/>
<gene>
    <name evidence="1" type="primary">Dgri\GH19541</name>
    <name evidence="1" type="ORF">Dgri_GH19541</name>
</gene>
<evidence type="ECO:0000313" key="1">
    <source>
        <dbReference type="EMBL" id="EDV93822.1"/>
    </source>
</evidence>
<evidence type="ECO:0000313" key="2">
    <source>
        <dbReference type="Proteomes" id="UP000001070"/>
    </source>
</evidence>
<dbReference type="STRING" id="7222.B4JHB5"/>